<feature type="region of interest" description="Disordered" evidence="7">
    <location>
        <begin position="1"/>
        <end position="56"/>
    </location>
</feature>
<feature type="DNA-binding region" description="Homeobox" evidence="5">
    <location>
        <begin position="50"/>
        <end position="109"/>
    </location>
</feature>
<protein>
    <recommendedName>
        <fullName evidence="8">Homeobox domain-containing protein</fullName>
    </recommendedName>
</protein>
<evidence type="ECO:0000256" key="7">
    <source>
        <dbReference type="SAM" id="MobiDB-lite"/>
    </source>
</evidence>
<feature type="compositionally biased region" description="Low complexity" evidence="7">
    <location>
        <begin position="192"/>
        <end position="204"/>
    </location>
</feature>
<dbReference type="STRING" id="51511.ENSCSAVP00000019219"/>
<keyword evidence="3 5" id="KW-0371">Homeobox</keyword>
<dbReference type="InterPro" id="IPR017970">
    <property type="entry name" value="Homeobox_CS"/>
</dbReference>
<dbReference type="eggNOG" id="KOG0488">
    <property type="taxonomic scope" value="Eukaryota"/>
</dbReference>
<reference evidence="9" key="3">
    <citation type="submission" date="2025-09" db="UniProtKB">
        <authorList>
            <consortium name="Ensembl"/>
        </authorList>
    </citation>
    <scope>IDENTIFICATION</scope>
</reference>
<organism evidence="9 10">
    <name type="scientific">Ciona savignyi</name>
    <name type="common">Pacific transparent sea squirt</name>
    <dbReference type="NCBI Taxonomy" id="51511"/>
    <lineage>
        <taxon>Eukaryota</taxon>
        <taxon>Metazoa</taxon>
        <taxon>Chordata</taxon>
        <taxon>Tunicata</taxon>
        <taxon>Ascidiacea</taxon>
        <taxon>Phlebobranchia</taxon>
        <taxon>Cionidae</taxon>
        <taxon>Ciona</taxon>
    </lineage>
</organism>
<proteinExistence type="predicted"/>
<dbReference type="GeneTree" id="ENSGT00940000158611"/>
<evidence type="ECO:0000256" key="1">
    <source>
        <dbReference type="ARBA" id="ARBA00004123"/>
    </source>
</evidence>
<dbReference type="SUPFAM" id="SSF46689">
    <property type="entry name" value="Homeodomain-like"/>
    <property type="match status" value="1"/>
</dbReference>
<dbReference type="PROSITE" id="PS00027">
    <property type="entry name" value="HOMEOBOX_1"/>
    <property type="match status" value="1"/>
</dbReference>
<evidence type="ECO:0000259" key="8">
    <source>
        <dbReference type="PROSITE" id="PS50071"/>
    </source>
</evidence>
<evidence type="ECO:0000313" key="10">
    <source>
        <dbReference type="Proteomes" id="UP000007875"/>
    </source>
</evidence>
<dbReference type="Pfam" id="PF00046">
    <property type="entry name" value="Homeodomain"/>
    <property type="match status" value="1"/>
</dbReference>
<dbReference type="PANTHER" id="PTHR24333">
    <property type="entry name" value="HOMEO BOX HB9 LIKE A-RELATED"/>
    <property type="match status" value="1"/>
</dbReference>
<dbReference type="GO" id="GO:0000981">
    <property type="term" value="F:DNA-binding transcription factor activity, RNA polymerase II-specific"/>
    <property type="evidence" value="ECO:0007669"/>
    <property type="project" value="InterPro"/>
</dbReference>
<dbReference type="InterPro" id="IPR050848">
    <property type="entry name" value="Homeobox_TF"/>
</dbReference>
<keyword evidence="2 5" id="KW-0238">DNA-binding</keyword>
<dbReference type="InterPro" id="IPR020479">
    <property type="entry name" value="HD_metazoa"/>
</dbReference>
<dbReference type="Ensembl" id="ENSCSAVT00000019427.1">
    <property type="protein sequence ID" value="ENSCSAVP00000019219.1"/>
    <property type="gene ID" value="ENSCSAVG00000011287.1"/>
</dbReference>
<name>H2ZNQ3_CIOSA</name>
<dbReference type="HOGENOM" id="CLU_1342853_0_0_1"/>
<dbReference type="GO" id="GO:0003677">
    <property type="term" value="F:DNA binding"/>
    <property type="evidence" value="ECO:0007669"/>
    <property type="project" value="UniProtKB-UniRule"/>
</dbReference>
<feature type="compositionally biased region" description="Basic and acidic residues" evidence="7">
    <location>
        <begin position="27"/>
        <end position="39"/>
    </location>
</feature>
<dbReference type="SMART" id="SM00389">
    <property type="entry name" value="HOX"/>
    <property type="match status" value="1"/>
</dbReference>
<evidence type="ECO:0000313" key="9">
    <source>
        <dbReference type="Ensembl" id="ENSCSAVP00000019219.1"/>
    </source>
</evidence>
<feature type="region of interest" description="Disordered" evidence="7">
    <location>
        <begin position="172"/>
        <end position="204"/>
    </location>
</feature>
<keyword evidence="4 5" id="KW-0539">Nucleus</keyword>
<evidence type="ECO:0000256" key="6">
    <source>
        <dbReference type="RuleBase" id="RU000682"/>
    </source>
</evidence>
<evidence type="ECO:0000256" key="3">
    <source>
        <dbReference type="ARBA" id="ARBA00023155"/>
    </source>
</evidence>
<dbReference type="PRINTS" id="PR00024">
    <property type="entry name" value="HOMEOBOX"/>
</dbReference>
<dbReference type="PANTHER" id="PTHR24333:SF5">
    <property type="entry name" value="VENT HOMEOBOX"/>
    <property type="match status" value="1"/>
</dbReference>
<dbReference type="InterPro" id="IPR001356">
    <property type="entry name" value="HD"/>
</dbReference>
<accession>H2ZNQ3</accession>
<reference evidence="10" key="1">
    <citation type="submission" date="2003-08" db="EMBL/GenBank/DDBJ databases">
        <authorList>
            <person name="Birren B."/>
            <person name="Nusbaum C."/>
            <person name="Abebe A."/>
            <person name="Abouelleil A."/>
            <person name="Adekoya E."/>
            <person name="Ait-zahra M."/>
            <person name="Allen N."/>
            <person name="Allen T."/>
            <person name="An P."/>
            <person name="Anderson M."/>
            <person name="Anderson S."/>
            <person name="Arachchi H."/>
            <person name="Armbruster J."/>
            <person name="Bachantsang P."/>
            <person name="Baldwin J."/>
            <person name="Barry A."/>
            <person name="Bayul T."/>
            <person name="Blitshsteyn B."/>
            <person name="Bloom T."/>
            <person name="Blye J."/>
            <person name="Boguslavskiy L."/>
            <person name="Borowsky M."/>
            <person name="Boukhgalter B."/>
            <person name="Brunache A."/>
            <person name="Butler J."/>
            <person name="Calixte N."/>
            <person name="Calvo S."/>
            <person name="Camarata J."/>
            <person name="Campo K."/>
            <person name="Chang J."/>
            <person name="Cheshatsang Y."/>
            <person name="Citroen M."/>
            <person name="Collymore A."/>
            <person name="Considine T."/>
            <person name="Cook A."/>
            <person name="Cooke P."/>
            <person name="Corum B."/>
            <person name="Cuomo C."/>
            <person name="David R."/>
            <person name="Dawoe T."/>
            <person name="Degray S."/>
            <person name="Dodge S."/>
            <person name="Dooley K."/>
            <person name="Dorje P."/>
            <person name="Dorjee K."/>
            <person name="Dorris L."/>
            <person name="Duffey N."/>
            <person name="Dupes A."/>
            <person name="Elkins T."/>
            <person name="Engels R."/>
            <person name="Erickson J."/>
            <person name="Farina A."/>
            <person name="Faro S."/>
            <person name="Ferreira P."/>
            <person name="Fischer H."/>
            <person name="Fitzgerald M."/>
            <person name="Foley K."/>
            <person name="Gage D."/>
            <person name="Galagan J."/>
            <person name="Gearin G."/>
            <person name="Gnerre S."/>
            <person name="Gnirke A."/>
            <person name="Goyette A."/>
            <person name="Graham J."/>
            <person name="Grandbois E."/>
            <person name="Gyaltsen K."/>
            <person name="Hafez N."/>
            <person name="Hagopian D."/>
            <person name="Hagos B."/>
            <person name="Hall J."/>
            <person name="Hatcher B."/>
            <person name="Heller A."/>
            <person name="Higgins H."/>
            <person name="Honan T."/>
            <person name="Horn A."/>
            <person name="Houde N."/>
            <person name="Hughes L."/>
            <person name="Hulme W."/>
            <person name="Husby E."/>
            <person name="Iliev I."/>
            <person name="Jaffe D."/>
            <person name="Jones C."/>
            <person name="Kamal M."/>
            <person name="Kamat A."/>
            <person name="Kamvysselis M."/>
            <person name="Karlsson E."/>
            <person name="Kells C."/>
            <person name="Kieu A."/>
            <person name="Kisner P."/>
            <person name="Kodira C."/>
            <person name="Kulbokas E."/>
            <person name="Labutti K."/>
            <person name="Lama D."/>
            <person name="Landers T."/>
            <person name="Leger J."/>
            <person name="Levine S."/>
            <person name="Lewis D."/>
            <person name="Lewis T."/>
            <person name="Lindblad-toh K."/>
            <person name="Liu X."/>
            <person name="Lokyitsang T."/>
            <person name="Lokyitsang Y."/>
            <person name="Lucien O."/>
            <person name="Lui A."/>
            <person name="Ma L.J."/>
            <person name="Mabbitt R."/>
            <person name="Macdonald J."/>
            <person name="Maclean C."/>
            <person name="Major J."/>
            <person name="Manning J."/>
            <person name="Marabella R."/>
            <person name="Maru K."/>
            <person name="Matthews C."/>
            <person name="Mauceli E."/>
            <person name="Mccarthy M."/>
            <person name="Mcdonough S."/>
            <person name="Mcghee T."/>
            <person name="Meldrim J."/>
            <person name="Meneus L."/>
            <person name="Mesirov J."/>
            <person name="Mihalev A."/>
            <person name="Mihova T."/>
            <person name="Mikkelsen T."/>
            <person name="Mlenga V."/>
            <person name="Moru K."/>
            <person name="Mozes J."/>
            <person name="Mulrain L."/>
            <person name="Munson G."/>
            <person name="Naylor J."/>
            <person name="Newes C."/>
            <person name="Nguyen C."/>
            <person name="Nguyen N."/>
            <person name="Nguyen T."/>
            <person name="Nicol R."/>
            <person name="Nielsen C."/>
            <person name="Nizzari M."/>
            <person name="Norbu C."/>
            <person name="Norbu N."/>
            <person name="O'donnell P."/>
            <person name="Okoawo O."/>
            <person name="O'leary S."/>
            <person name="Omotosho B."/>
            <person name="O'neill K."/>
            <person name="Osman S."/>
            <person name="Parker S."/>
            <person name="Perrin D."/>
            <person name="Phunkhang P."/>
            <person name="Piqani B."/>
            <person name="Purcell S."/>
            <person name="Rachupka T."/>
            <person name="Ramasamy U."/>
            <person name="Rameau R."/>
            <person name="Ray V."/>
            <person name="Raymond C."/>
            <person name="Retta R."/>
            <person name="Richardson S."/>
            <person name="Rise C."/>
            <person name="Rodriguez J."/>
            <person name="Rogers J."/>
            <person name="Rogov P."/>
            <person name="Rutman M."/>
            <person name="Schupbach R."/>
            <person name="Seaman C."/>
            <person name="Settipalli S."/>
            <person name="Sharpe T."/>
            <person name="Sheridan J."/>
            <person name="Sherpa N."/>
            <person name="Shi J."/>
            <person name="Smirnov S."/>
            <person name="Smith C."/>
            <person name="Sougnez C."/>
            <person name="Spencer B."/>
            <person name="Stalker J."/>
            <person name="Stange-thomann N."/>
            <person name="Stavropoulos S."/>
            <person name="Stetson K."/>
            <person name="Stone C."/>
            <person name="Stone S."/>
            <person name="Stubbs M."/>
            <person name="Talamas J."/>
            <person name="Tchuinga P."/>
            <person name="Tenzing P."/>
            <person name="Tesfaye S."/>
            <person name="Theodore J."/>
            <person name="Thoulutsang Y."/>
            <person name="Topham K."/>
            <person name="Towey S."/>
            <person name="Tsamla T."/>
            <person name="Tsomo N."/>
            <person name="Vallee D."/>
            <person name="Vassiliev H."/>
            <person name="Venkataraman V."/>
            <person name="Vinson J."/>
            <person name="Vo A."/>
            <person name="Wade C."/>
            <person name="Wang S."/>
            <person name="Wangchuk T."/>
            <person name="Wangdi T."/>
            <person name="Whittaker C."/>
            <person name="Wilkinson J."/>
            <person name="Wu Y."/>
            <person name="Wyman D."/>
            <person name="Yadav S."/>
            <person name="Yang S."/>
            <person name="Yang X."/>
            <person name="Yeager S."/>
            <person name="Yee E."/>
            <person name="Young G."/>
            <person name="Zainoun J."/>
            <person name="Zembeck L."/>
            <person name="Zimmer A."/>
            <person name="Zody M."/>
            <person name="Lander E."/>
        </authorList>
    </citation>
    <scope>NUCLEOTIDE SEQUENCE [LARGE SCALE GENOMIC DNA]</scope>
</reference>
<comment type="subcellular location">
    <subcellularLocation>
        <location evidence="1 5 6">Nucleus</location>
    </subcellularLocation>
</comment>
<reference evidence="9" key="2">
    <citation type="submission" date="2025-08" db="UniProtKB">
        <authorList>
            <consortium name="Ensembl"/>
        </authorList>
    </citation>
    <scope>IDENTIFICATION</scope>
</reference>
<dbReference type="CDD" id="cd00086">
    <property type="entry name" value="homeodomain"/>
    <property type="match status" value="1"/>
</dbReference>
<dbReference type="Gene3D" id="1.10.10.60">
    <property type="entry name" value="Homeodomain-like"/>
    <property type="match status" value="1"/>
</dbReference>
<dbReference type="GO" id="GO:0005634">
    <property type="term" value="C:nucleus"/>
    <property type="evidence" value="ECO:0007669"/>
    <property type="project" value="UniProtKB-SubCell"/>
</dbReference>
<dbReference type="AlphaFoldDB" id="H2ZNQ3"/>
<feature type="compositionally biased region" description="Polar residues" evidence="7">
    <location>
        <begin position="176"/>
        <end position="187"/>
    </location>
</feature>
<feature type="domain" description="Homeobox" evidence="8">
    <location>
        <begin position="48"/>
        <end position="108"/>
    </location>
</feature>
<keyword evidence="10" id="KW-1185">Reference proteome</keyword>
<evidence type="ECO:0000256" key="4">
    <source>
        <dbReference type="ARBA" id="ARBA00023242"/>
    </source>
</evidence>
<dbReference type="Proteomes" id="UP000007875">
    <property type="component" value="Unassembled WGS sequence"/>
</dbReference>
<evidence type="ECO:0000256" key="5">
    <source>
        <dbReference type="PROSITE-ProRule" id="PRU00108"/>
    </source>
</evidence>
<dbReference type="PROSITE" id="PS50071">
    <property type="entry name" value="HOMEOBOX_2"/>
    <property type="match status" value="1"/>
</dbReference>
<dbReference type="InterPro" id="IPR009057">
    <property type="entry name" value="Homeodomain-like_sf"/>
</dbReference>
<sequence>MKRNSCAPSKELSNDWTAESHAPAFSLRKDPTKDREYKRSPSKVAPTKKTRKARTAFSDDQLQQLESSFECKKYLSVQDRIDLAQRLELSDTQVKTWYQNRRTKWKRQTAVGLELLAETGNYAALEQVLPQSFPLLQQPLIQSMNPHFVQGMEHRALLPMLCQLYGLSSHHKSNENRLSPTTDNSNIGVECTSPPAASTALSAK</sequence>
<evidence type="ECO:0000256" key="2">
    <source>
        <dbReference type="ARBA" id="ARBA00023125"/>
    </source>
</evidence>
<dbReference type="InParanoid" id="H2ZNQ3"/>